<evidence type="ECO:0000313" key="7">
    <source>
        <dbReference type="Proteomes" id="UP000029518"/>
    </source>
</evidence>
<dbReference type="GO" id="GO:0003677">
    <property type="term" value="F:DNA binding"/>
    <property type="evidence" value="ECO:0007669"/>
    <property type="project" value="UniProtKB-KW"/>
</dbReference>
<reference evidence="6" key="1">
    <citation type="submission" date="2014-08" db="EMBL/GenBank/DDBJ databases">
        <title>Comparative genomics of the Paenibacillus odorifer group.</title>
        <authorList>
            <person name="den Bakker H.C."/>
            <person name="Tsai Y.-C.Y.-C."/>
            <person name="Martin N."/>
            <person name="Korlach J."/>
            <person name="Wiedmann M."/>
        </authorList>
    </citation>
    <scope>NUCLEOTIDE SEQUENCE [LARGE SCALE GENOMIC DNA]</scope>
    <source>
        <strain evidence="6">DSM 13188</strain>
    </source>
</reference>
<dbReference type="Gene3D" id="1.10.1660.10">
    <property type="match status" value="2"/>
</dbReference>
<evidence type="ECO:0000256" key="1">
    <source>
        <dbReference type="ARBA" id="ARBA00022491"/>
    </source>
</evidence>
<feature type="domain" description="HTH merR-type" evidence="5">
    <location>
        <begin position="121"/>
        <end position="190"/>
    </location>
</feature>
<keyword evidence="4" id="KW-0804">Transcription</keyword>
<gene>
    <name evidence="6" type="ORF">PBOR_21845</name>
</gene>
<dbReference type="PROSITE" id="PS00552">
    <property type="entry name" value="HTH_MERR_1"/>
    <property type="match status" value="1"/>
</dbReference>
<feature type="domain" description="HTH merR-type" evidence="5">
    <location>
        <begin position="3"/>
        <end position="56"/>
    </location>
</feature>
<dbReference type="Proteomes" id="UP000029518">
    <property type="component" value="Chromosome"/>
</dbReference>
<keyword evidence="1" id="KW-0678">Repressor</keyword>
<dbReference type="SUPFAM" id="SSF46955">
    <property type="entry name" value="Putative DNA-binding domain"/>
    <property type="match status" value="2"/>
</dbReference>
<dbReference type="PRINTS" id="PR00040">
    <property type="entry name" value="HTHMERR"/>
</dbReference>
<keyword evidence="7" id="KW-1185">Reference proteome</keyword>
<evidence type="ECO:0000259" key="5">
    <source>
        <dbReference type="PROSITE" id="PS50937"/>
    </source>
</evidence>
<dbReference type="RefSeq" id="WP_042215022.1">
    <property type="nucleotide sequence ID" value="NZ_CP009285.1"/>
</dbReference>
<evidence type="ECO:0000256" key="2">
    <source>
        <dbReference type="ARBA" id="ARBA00023015"/>
    </source>
</evidence>
<dbReference type="OrthoDB" id="122388at2"/>
<evidence type="ECO:0000256" key="3">
    <source>
        <dbReference type="ARBA" id="ARBA00023125"/>
    </source>
</evidence>
<evidence type="ECO:0000256" key="4">
    <source>
        <dbReference type="ARBA" id="ARBA00023163"/>
    </source>
</evidence>
<accession>A0A089LEK6</accession>
<proteinExistence type="predicted"/>
<organism evidence="6 7">
    <name type="scientific">Paenibacillus borealis</name>
    <dbReference type="NCBI Taxonomy" id="160799"/>
    <lineage>
        <taxon>Bacteria</taxon>
        <taxon>Bacillati</taxon>
        <taxon>Bacillota</taxon>
        <taxon>Bacilli</taxon>
        <taxon>Bacillales</taxon>
        <taxon>Paenibacillaceae</taxon>
        <taxon>Paenibacillus</taxon>
    </lineage>
</organism>
<dbReference type="InterPro" id="IPR047057">
    <property type="entry name" value="MerR_fam"/>
</dbReference>
<dbReference type="InterPro" id="IPR009061">
    <property type="entry name" value="DNA-bd_dom_put_sf"/>
</dbReference>
<dbReference type="AlphaFoldDB" id="A0A089LEK6"/>
<dbReference type="InterPro" id="IPR000551">
    <property type="entry name" value="MerR-type_HTH_dom"/>
</dbReference>
<keyword evidence="2" id="KW-0805">Transcription regulation</keyword>
<dbReference type="EMBL" id="CP009285">
    <property type="protein sequence ID" value="AIQ59292.1"/>
    <property type="molecule type" value="Genomic_DNA"/>
</dbReference>
<keyword evidence="3" id="KW-0238">DNA-binding</keyword>
<protein>
    <submittedName>
        <fullName evidence="6">MerR family transcriptional regulator</fullName>
    </submittedName>
</protein>
<dbReference type="KEGG" id="pbd:PBOR_21845"/>
<dbReference type="GO" id="GO:0003700">
    <property type="term" value="F:DNA-binding transcription factor activity"/>
    <property type="evidence" value="ECO:0007669"/>
    <property type="project" value="InterPro"/>
</dbReference>
<dbReference type="Pfam" id="PF13411">
    <property type="entry name" value="MerR_1"/>
    <property type="match status" value="1"/>
</dbReference>
<dbReference type="PROSITE" id="PS50937">
    <property type="entry name" value="HTH_MERR_2"/>
    <property type="match status" value="2"/>
</dbReference>
<name>A0A089LEK6_PAEBO</name>
<dbReference type="HOGENOM" id="CLU_080407_1_0_9"/>
<sequence length="235" mass="27448">METYTPNQISGILQVSTTTLRRYEEQDLIPPVPRTPSNHRVYRPVHLQAFTAIRALLLGYDIPVVYEAMRMIKQDKLEGALWLINEQQYQLQVEKQRVEEILTMIRNADFTRYKNVQLKEHMNIGEAARIAGVNTSAIRHWESEGLIGSERNEENGFRMFSTAELRKILVISSLRKTVYYIDNMRNLLHNLDNQNNEKIEGSFQVALENLNKKLTLQFKGIAEVMKYLDWYSKGK</sequence>
<evidence type="ECO:0000313" key="6">
    <source>
        <dbReference type="EMBL" id="AIQ59292.1"/>
    </source>
</evidence>
<dbReference type="SMART" id="SM00422">
    <property type="entry name" value="HTH_MERR"/>
    <property type="match status" value="2"/>
</dbReference>
<dbReference type="Pfam" id="PF00376">
    <property type="entry name" value="MerR"/>
    <property type="match status" value="1"/>
</dbReference>
<dbReference type="PANTHER" id="PTHR30204:SF69">
    <property type="entry name" value="MERR-FAMILY TRANSCRIPTIONAL REGULATOR"/>
    <property type="match status" value="1"/>
</dbReference>
<dbReference type="PANTHER" id="PTHR30204">
    <property type="entry name" value="REDOX-CYCLING DRUG-SENSING TRANSCRIPTIONAL ACTIVATOR SOXR"/>
    <property type="match status" value="1"/>
</dbReference>